<reference evidence="1" key="1">
    <citation type="journal article" date="2023" name="DNA Res.">
        <title>Chromosome-level genome assembly of Phrynocephalus forsythii using third-generation DNA sequencing and Hi-C analysis.</title>
        <authorList>
            <person name="Qi Y."/>
            <person name="Zhao W."/>
            <person name="Zhao Y."/>
            <person name="Niu C."/>
            <person name="Cao S."/>
            <person name="Zhang Y."/>
        </authorList>
    </citation>
    <scope>NUCLEOTIDE SEQUENCE</scope>
    <source>
        <tissue evidence="1">Muscle</tissue>
    </source>
</reference>
<sequence>SRSWGQLFSNETSLHEQIHAGVPLEVEVGLSNLWNFRVSAHLEKANRKRHKQLPLDIHLQPRWRKLPNHNICGMGSWCGFSTQD</sequence>
<dbReference type="AlphaFoldDB" id="A0A9Q0Y384"/>
<evidence type="ECO:0000313" key="2">
    <source>
        <dbReference type="Proteomes" id="UP001142489"/>
    </source>
</evidence>
<proteinExistence type="predicted"/>
<evidence type="ECO:0000313" key="1">
    <source>
        <dbReference type="EMBL" id="KAJ7341600.1"/>
    </source>
</evidence>
<keyword evidence="2" id="KW-1185">Reference proteome</keyword>
<comment type="caution">
    <text evidence="1">The sequence shown here is derived from an EMBL/GenBank/DDBJ whole genome shotgun (WGS) entry which is preliminary data.</text>
</comment>
<feature type="non-terminal residue" evidence="1">
    <location>
        <position position="84"/>
    </location>
</feature>
<gene>
    <name evidence="1" type="ORF">JRQ81_005902</name>
</gene>
<organism evidence="1 2">
    <name type="scientific">Phrynocephalus forsythii</name>
    <dbReference type="NCBI Taxonomy" id="171643"/>
    <lineage>
        <taxon>Eukaryota</taxon>
        <taxon>Metazoa</taxon>
        <taxon>Chordata</taxon>
        <taxon>Craniata</taxon>
        <taxon>Vertebrata</taxon>
        <taxon>Euteleostomi</taxon>
        <taxon>Lepidosauria</taxon>
        <taxon>Squamata</taxon>
        <taxon>Bifurcata</taxon>
        <taxon>Unidentata</taxon>
        <taxon>Episquamata</taxon>
        <taxon>Toxicofera</taxon>
        <taxon>Iguania</taxon>
        <taxon>Acrodonta</taxon>
        <taxon>Agamidae</taxon>
        <taxon>Agaminae</taxon>
        <taxon>Phrynocephalus</taxon>
    </lineage>
</organism>
<protein>
    <submittedName>
        <fullName evidence="1">Uncharacterized protein</fullName>
    </submittedName>
</protein>
<dbReference type="Proteomes" id="UP001142489">
    <property type="component" value="Unassembled WGS sequence"/>
</dbReference>
<accession>A0A9Q0Y384</accession>
<name>A0A9Q0Y384_9SAUR</name>
<dbReference type="EMBL" id="JAPFRF010000002">
    <property type="protein sequence ID" value="KAJ7341600.1"/>
    <property type="molecule type" value="Genomic_DNA"/>
</dbReference>